<comment type="cofactor">
    <cofactor evidence="5">
        <name>a divalent metal cation</name>
        <dbReference type="ChEBI" id="CHEBI:60240"/>
    </cofactor>
    <text evidence="5">Binds 2 divalent metal cations per subunit. Site 1 may preferentially bind zinc ions, while site 2 has a preference for magnesium and/or manganese ions.</text>
</comment>
<evidence type="ECO:0000256" key="3">
    <source>
        <dbReference type="PIRSR" id="PIRSR623088-1"/>
    </source>
</evidence>
<dbReference type="PROSITE" id="PS00126">
    <property type="entry name" value="PDEASE_I_1"/>
    <property type="match status" value="1"/>
</dbReference>
<reference evidence="7" key="1">
    <citation type="submission" date="2021-11" db="EMBL/GenBank/DDBJ databases">
        <authorList>
            <consortium name="Genoscope - CEA"/>
            <person name="William W."/>
        </authorList>
    </citation>
    <scope>NUCLEOTIDE SEQUENCE</scope>
</reference>
<evidence type="ECO:0000256" key="1">
    <source>
        <dbReference type="ARBA" id="ARBA00022723"/>
    </source>
</evidence>
<dbReference type="Gene3D" id="1.10.1300.10">
    <property type="entry name" value="3'5'-cyclic nucleotide phosphodiesterase, catalytic domain"/>
    <property type="match status" value="1"/>
</dbReference>
<evidence type="ECO:0000259" key="6">
    <source>
        <dbReference type="PROSITE" id="PS51845"/>
    </source>
</evidence>
<dbReference type="PRINTS" id="PR00387">
    <property type="entry name" value="PDIESTERASE1"/>
</dbReference>
<evidence type="ECO:0000256" key="5">
    <source>
        <dbReference type="RuleBase" id="RU363067"/>
    </source>
</evidence>
<feature type="binding site" evidence="4">
    <location>
        <position position="134"/>
    </location>
    <ligand>
        <name>Zn(2+)</name>
        <dbReference type="ChEBI" id="CHEBI:29105"/>
        <label>1</label>
    </ligand>
</feature>
<dbReference type="EMBL" id="CAKKNE010000002">
    <property type="protein sequence ID" value="CAH0368476.1"/>
    <property type="molecule type" value="Genomic_DNA"/>
</dbReference>
<feature type="active site" description="Proton donor" evidence="3">
    <location>
        <position position="130"/>
    </location>
</feature>
<dbReference type="GO" id="GO:0004114">
    <property type="term" value="F:3',5'-cyclic-nucleotide phosphodiesterase activity"/>
    <property type="evidence" value="ECO:0007669"/>
    <property type="project" value="InterPro"/>
</dbReference>
<dbReference type="GO" id="GO:0007165">
    <property type="term" value="P:signal transduction"/>
    <property type="evidence" value="ECO:0007669"/>
    <property type="project" value="InterPro"/>
</dbReference>
<evidence type="ECO:0000256" key="4">
    <source>
        <dbReference type="PIRSR" id="PIRSR623088-3"/>
    </source>
</evidence>
<keyword evidence="1 4" id="KW-0479">Metal-binding</keyword>
<evidence type="ECO:0000313" key="7">
    <source>
        <dbReference type="EMBL" id="CAH0368476.1"/>
    </source>
</evidence>
<feature type="domain" description="PDEase" evidence="6">
    <location>
        <begin position="46"/>
        <end position="387"/>
    </location>
</feature>
<dbReference type="InterPro" id="IPR036971">
    <property type="entry name" value="PDEase_catalytic_dom_sf"/>
</dbReference>
<name>A0A8J2SIZ7_9STRA</name>
<dbReference type="CDD" id="cd00077">
    <property type="entry name" value="HDc"/>
    <property type="match status" value="1"/>
</dbReference>
<evidence type="ECO:0000256" key="2">
    <source>
        <dbReference type="ARBA" id="ARBA00022801"/>
    </source>
</evidence>
<dbReference type="AlphaFoldDB" id="A0A8J2SIZ7"/>
<protein>
    <recommendedName>
        <fullName evidence="5">Phosphodiesterase</fullName>
        <ecNumber evidence="5">3.1.4.-</ecNumber>
    </recommendedName>
</protein>
<dbReference type="PROSITE" id="PS51845">
    <property type="entry name" value="PDEASE_I_2"/>
    <property type="match status" value="1"/>
</dbReference>
<dbReference type="SUPFAM" id="SSF109604">
    <property type="entry name" value="HD-domain/PDEase-like"/>
    <property type="match status" value="1"/>
</dbReference>
<proteinExistence type="inferred from homology"/>
<dbReference type="PANTHER" id="PTHR11347">
    <property type="entry name" value="CYCLIC NUCLEOTIDE PHOSPHODIESTERASE"/>
    <property type="match status" value="1"/>
</dbReference>
<gene>
    <name evidence="7" type="ORF">PECAL_2P15420</name>
</gene>
<feature type="binding site" evidence="4">
    <location>
        <position position="281"/>
    </location>
    <ligand>
        <name>Zn(2+)</name>
        <dbReference type="ChEBI" id="CHEBI:29105"/>
        <label>1</label>
    </ligand>
</feature>
<feature type="binding site" evidence="4">
    <location>
        <position position="170"/>
    </location>
    <ligand>
        <name>Zn(2+)</name>
        <dbReference type="ChEBI" id="CHEBI:29105"/>
        <label>1</label>
    </ligand>
</feature>
<feature type="binding site" evidence="4">
    <location>
        <position position="171"/>
    </location>
    <ligand>
        <name>Zn(2+)</name>
        <dbReference type="ChEBI" id="CHEBI:29105"/>
        <label>1</label>
    </ligand>
</feature>
<comment type="similarity">
    <text evidence="5">Belongs to the cyclic nucleotide phosphodiesterase family.</text>
</comment>
<feature type="binding site" evidence="4">
    <location>
        <position position="171"/>
    </location>
    <ligand>
        <name>Zn(2+)</name>
        <dbReference type="ChEBI" id="CHEBI:29105"/>
        <label>2</label>
    </ligand>
</feature>
<accession>A0A8J2SIZ7</accession>
<dbReference type="Proteomes" id="UP000789595">
    <property type="component" value="Unassembled WGS sequence"/>
</dbReference>
<dbReference type="OrthoDB" id="432756at2759"/>
<comment type="caution">
    <text evidence="7">The sequence shown here is derived from an EMBL/GenBank/DDBJ whole genome shotgun (WGS) entry which is preliminary data.</text>
</comment>
<dbReference type="InterPro" id="IPR002073">
    <property type="entry name" value="PDEase_catalytic_dom"/>
</dbReference>
<dbReference type="Pfam" id="PF00233">
    <property type="entry name" value="PDEase_I"/>
    <property type="match status" value="1"/>
</dbReference>
<keyword evidence="2 5" id="KW-0378">Hydrolase</keyword>
<dbReference type="InterPro" id="IPR003607">
    <property type="entry name" value="HD/PDEase_dom"/>
</dbReference>
<dbReference type="InterPro" id="IPR023088">
    <property type="entry name" value="PDEase"/>
</dbReference>
<sequence length="452" mass="51057">MGNAVAAKVAPWVRKEDTLTNLPPPRPVRPSQAPLRRLSFYAAKLITEDSMTQLDKDDPMAHLDWHAFLVHTDLCTMNYDCLGVDDDTRLRHLVRMVENLKVASVLNKAPGALLPFVYDIKQCMRANPYHGFSHITDVTQYMYTLLLATHVADALSPVERAAALVAAMCHDLDHPGLSNTFQNNENSELSQRYDRQSPLENHHLAVFEKLAEKHRLFDGMDVKDAARFWEVVRGMVLATDMARHGALMERIKQKLAEPAWHPLQTPEGIDLVLQIALKCADISNQARPWRVARKWNDAVYAEFYHEGDLDRERGRPVAPLLDRDKNVISRSTCGFIQFVVAPLYESYVAIMRRCAVLDAEVDCRAVEECLVFLRKNKEKYERQVKGEAVDPDEAEAELTIFSEASLRTAMEQRRSTLLPGVNGAYQQDARARLLDKIKQHSSAPAEVPAAPG</sequence>
<dbReference type="GO" id="GO:0046872">
    <property type="term" value="F:metal ion binding"/>
    <property type="evidence" value="ECO:0007669"/>
    <property type="project" value="UniProtKB-KW"/>
</dbReference>
<keyword evidence="8" id="KW-1185">Reference proteome</keyword>
<dbReference type="EC" id="3.1.4.-" evidence="5"/>
<organism evidence="7 8">
    <name type="scientific">Pelagomonas calceolata</name>
    <dbReference type="NCBI Taxonomy" id="35677"/>
    <lineage>
        <taxon>Eukaryota</taxon>
        <taxon>Sar</taxon>
        <taxon>Stramenopiles</taxon>
        <taxon>Ochrophyta</taxon>
        <taxon>Pelagophyceae</taxon>
        <taxon>Pelagomonadales</taxon>
        <taxon>Pelagomonadaceae</taxon>
        <taxon>Pelagomonas</taxon>
    </lineage>
</organism>
<dbReference type="InterPro" id="IPR023174">
    <property type="entry name" value="PDEase_CS"/>
</dbReference>
<dbReference type="SMART" id="SM00471">
    <property type="entry name" value="HDc"/>
    <property type="match status" value="1"/>
</dbReference>
<evidence type="ECO:0000313" key="8">
    <source>
        <dbReference type="Proteomes" id="UP000789595"/>
    </source>
</evidence>